<dbReference type="EMBL" id="SJPV01000005">
    <property type="protein sequence ID" value="TWU37088.1"/>
    <property type="molecule type" value="Genomic_DNA"/>
</dbReference>
<dbReference type="Gene3D" id="1.10.287.470">
    <property type="entry name" value="Helix hairpin bin"/>
    <property type="match status" value="1"/>
</dbReference>
<dbReference type="Gene3D" id="2.40.30.170">
    <property type="match status" value="1"/>
</dbReference>
<feature type="coiled-coil region" evidence="2">
    <location>
        <begin position="105"/>
        <end position="132"/>
    </location>
</feature>
<comment type="caution">
    <text evidence="4">The sequence shown here is derived from an EMBL/GenBank/DDBJ whole genome shotgun (WGS) entry which is preliminary data.</text>
</comment>
<dbReference type="PANTHER" id="PTHR30469">
    <property type="entry name" value="MULTIDRUG RESISTANCE PROTEIN MDTA"/>
    <property type="match status" value="1"/>
</dbReference>
<evidence type="ECO:0000313" key="5">
    <source>
        <dbReference type="Proteomes" id="UP000319143"/>
    </source>
</evidence>
<name>A0A5C6DK23_9BACT</name>
<dbReference type="PANTHER" id="PTHR30469:SF33">
    <property type="entry name" value="SLR1207 PROTEIN"/>
    <property type="match status" value="1"/>
</dbReference>
<evidence type="ECO:0000256" key="2">
    <source>
        <dbReference type="SAM" id="Coils"/>
    </source>
</evidence>
<dbReference type="GO" id="GO:0015562">
    <property type="term" value="F:efflux transmembrane transporter activity"/>
    <property type="evidence" value="ECO:0007669"/>
    <property type="project" value="TreeGrafter"/>
</dbReference>
<accession>A0A5C6DK23</accession>
<evidence type="ECO:0000259" key="3">
    <source>
        <dbReference type="Pfam" id="PF25989"/>
    </source>
</evidence>
<dbReference type="GO" id="GO:1990281">
    <property type="term" value="C:efflux pump complex"/>
    <property type="evidence" value="ECO:0007669"/>
    <property type="project" value="TreeGrafter"/>
</dbReference>
<reference evidence="4 5" key="1">
    <citation type="submission" date="2019-02" db="EMBL/GenBank/DDBJ databases">
        <title>Deep-cultivation of Planctomycetes and their phenomic and genomic characterization uncovers novel biology.</title>
        <authorList>
            <person name="Wiegand S."/>
            <person name="Jogler M."/>
            <person name="Boedeker C."/>
            <person name="Pinto D."/>
            <person name="Vollmers J."/>
            <person name="Rivas-Marin E."/>
            <person name="Kohn T."/>
            <person name="Peeters S.H."/>
            <person name="Heuer A."/>
            <person name="Rast P."/>
            <person name="Oberbeckmann S."/>
            <person name="Bunk B."/>
            <person name="Jeske O."/>
            <person name="Meyerdierks A."/>
            <person name="Storesund J.E."/>
            <person name="Kallscheuer N."/>
            <person name="Luecker S."/>
            <person name="Lage O.M."/>
            <person name="Pohl T."/>
            <person name="Merkel B.J."/>
            <person name="Hornburger P."/>
            <person name="Mueller R.-W."/>
            <person name="Bruemmer F."/>
            <person name="Labrenz M."/>
            <person name="Spormann A.M."/>
            <person name="Op Den Camp H."/>
            <person name="Overmann J."/>
            <person name="Amann R."/>
            <person name="Jetten M.S.M."/>
            <person name="Mascher T."/>
            <person name="Medema M.H."/>
            <person name="Devos D.P."/>
            <person name="Kaster A.-K."/>
            <person name="Ovreas L."/>
            <person name="Rohde M."/>
            <person name="Galperin M.Y."/>
            <person name="Jogler C."/>
        </authorList>
    </citation>
    <scope>NUCLEOTIDE SEQUENCE [LARGE SCALE GENOMIC DNA]</scope>
    <source>
        <strain evidence="4 5">Poly41</strain>
    </source>
</reference>
<protein>
    <submittedName>
        <fullName evidence="4">Macrolide export protein MacA</fullName>
    </submittedName>
</protein>
<proteinExistence type="inferred from homology"/>
<keyword evidence="2" id="KW-0175">Coiled coil</keyword>
<dbReference type="AlphaFoldDB" id="A0A5C6DK23"/>
<dbReference type="InterPro" id="IPR006143">
    <property type="entry name" value="RND_pump_MFP"/>
</dbReference>
<evidence type="ECO:0000313" key="4">
    <source>
        <dbReference type="EMBL" id="TWU37088.1"/>
    </source>
</evidence>
<keyword evidence="5" id="KW-1185">Reference proteome</keyword>
<feature type="domain" description="YknX-like C-terminal permuted SH3-like" evidence="3">
    <location>
        <begin position="333"/>
        <end position="400"/>
    </location>
</feature>
<gene>
    <name evidence="4" type="primary">macA_2</name>
    <name evidence="4" type="ORF">Poly41_32150</name>
</gene>
<dbReference type="Gene3D" id="2.40.50.100">
    <property type="match status" value="1"/>
</dbReference>
<dbReference type="NCBIfam" id="TIGR01730">
    <property type="entry name" value="RND_mfp"/>
    <property type="match status" value="1"/>
</dbReference>
<dbReference type="RefSeq" id="WP_231615677.1">
    <property type="nucleotide sequence ID" value="NZ_SJPV01000005.1"/>
</dbReference>
<evidence type="ECO:0000256" key="1">
    <source>
        <dbReference type="ARBA" id="ARBA00009477"/>
    </source>
</evidence>
<organism evidence="4 5">
    <name type="scientific">Novipirellula artificiosorum</name>
    <dbReference type="NCBI Taxonomy" id="2528016"/>
    <lineage>
        <taxon>Bacteria</taxon>
        <taxon>Pseudomonadati</taxon>
        <taxon>Planctomycetota</taxon>
        <taxon>Planctomycetia</taxon>
        <taxon>Pirellulales</taxon>
        <taxon>Pirellulaceae</taxon>
        <taxon>Novipirellula</taxon>
    </lineage>
</organism>
<sequence>MRLKMKFSLRTMLWGVLLTALVMFVALAMVPKPVEVESATATIGPLRVSVQEDGKTRVREKYTVSAPVAGRLSRIELDPGDLCSEETLLAVILPSDPAILDARAKAAADAQVQAAEAALERAKSSAQQAKINHEFNLTRKQRAEGLVPTGAISESEHDVVKAEALASAQAIKTAHFDIEIASFELEMARAAVSQFSDPQHSDSVEPFEIFSPISGRVLRVFEESSTVVPMGTPLIELGDPRNLEIEIDVLSTDAVRIKPGADLTIEHWGGQSPLQGYVRVIEPGAFTKVSSLGVEEQRVNIIADFNEPPERITSLGDGYRVEARITVNERDKVLQIPNSALFRYQRQWHVLAIVNGKAELQPVSVGMQNEDSTQITEGLKAGDKVVIYPSDELHPGTPVRLRSSSR</sequence>
<dbReference type="InterPro" id="IPR058637">
    <property type="entry name" value="YknX-like_C"/>
</dbReference>
<dbReference type="Gene3D" id="2.40.420.20">
    <property type="match status" value="1"/>
</dbReference>
<comment type="similarity">
    <text evidence="1">Belongs to the membrane fusion protein (MFP) (TC 8.A.1) family.</text>
</comment>
<dbReference type="Pfam" id="PF25989">
    <property type="entry name" value="YknX_C"/>
    <property type="match status" value="1"/>
</dbReference>
<dbReference type="Proteomes" id="UP000319143">
    <property type="component" value="Unassembled WGS sequence"/>
</dbReference>